<dbReference type="InterPro" id="IPR022346">
    <property type="entry name" value="T2SS_GspH"/>
</dbReference>
<keyword evidence="14" id="KW-1185">Reference proteome</keyword>
<dbReference type="NCBIfam" id="TIGR01708">
    <property type="entry name" value="typeII_sec_gspH"/>
    <property type="match status" value="1"/>
</dbReference>
<dbReference type="Pfam" id="PF12019">
    <property type="entry name" value="GspH"/>
    <property type="match status" value="1"/>
</dbReference>
<comment type="caution">
    <text evidence="13">The sequence shown here is derived from an EMBL/GenBank/DDBJ whole genome shotgun (WGS) entry which is preliminary data.</text>
</comment>
<dbReference type="PROSITE" id="PS00409">
    <property type="entry name" value="PROKAR_NTER_METHYL"/>
    <property type="match status" value="1"/>
</dbReference>
<evidence type="ECO:0000313" key="13">
    <source>
        <dbReference type="EMBL" id="MCQ8103505.1"/>
    </source>
</evidence>
<evidence type="ECO:0000256" key="7">
    <source>
        <dbReference type="ARBA" id="ARBA00022989"/>
    </source>
</evidence>
<comment type="similarity">
    <text evidence="9">Belongs to the GSP H family.</text>
</comment>
<reference evidence="13 14" key="1">
    <citation type="submission" date="2022-07" db="EMBL/GenBank/DDBJ databases">
        <title>Methylomonas rivi sp. nov., Methylomonas rosea sp. nov., Methylomonas aureus sp. nov. and Methylomonas subterranea sp. nov., four novel methanotrophs isolated from a freshwater creek and the deep terrestrial subsurface.</title>
        <authorList>
            <person name="Abin C."/>
            <person name="Sankaranarayanan K."/>
            <person name="Garner C."/>
            <person name="Sindelar R."/>
            <person name="Kotary K."/>
            <person name="Garner R."/>
            <person name="Barclay S."/>
            <person name="Lawson P."/>
            <person name="Krumholz L."/>
        </authorList>
    </citation>
    <scope>NUCLEOTIDE SEQUENCE [LARGE SCALE GENOMIC DNA]</scope>
    <source>
        <strain evidence="13 14">SURF-2</strain>
    </source>
</reference>
<evidence type="ECO:0000256" key="2">
    <source>
        <dbReference type="ARBA" id="ARBA00021549"/>
    </source>
</evidence>
<accession>A0ABT1TDI4</accession>
<evidence type="ECO:0000256" key="4">
    <source>
        <dbReference type="ARBA" id="ARBA00022481"/>
    </source>
</evidence>
<evidence type="ECO:0000313" key="14">
    <source>
        <dbReference type="Proteomes" id="UP001524499"/>
    </source>
</evidence>
<dbReference type="Proteomes" id="UP001524499">
    <property type="component" value="Unassembled WGS sequence"/>
</dbReference>
<dbReference type="Gene3D" id="3.55.40.10">
    <property type="entry name" value="minor pseudopilin epsh domain"/>
    <property type="match status" value="1"/>
</dbReference>
<proteinExistence type="inferred from homology"/>
<evidence type="ECO:0000256" key="8">
    <source>
        <dbReference type="ARBA" id="ARBA00023136"/>
    </source>
</evidence>
<evidence type="ECO:0000256" key="10">
    <source>
        <dbReference type="ARBA" id="ARBA00030775"/>
    </source>
</evidence>
<dbReference type="EMBL" id="JANIBJ010000007">
    <property type="protein sequence ID" value="MCQ8103505.1"/>
    <property type="molecule type" value="Genomic_DNA"/>
</dbReference>
<keyword evidence="4" id="KW-0488">Methylation</keyword>
<evidence type="ECO:0000256" key="6">
    <source>
        <dbReference type="ARBA" id="ARBA00022692"/>
    </source>
</evidence>
<name>A0ABT1TDI4_9GAMM</name>
<dbReference type="InterPro" id="IPR045584">
    <property type="entry name" value="Pilin-like"/>
</dbReference>
<keyword evidence="8 11" id="KW-0472">Membrane</keyword>
<keyword evidence="7 11" id="KW-1133">Transmembrane helix</keyword>
<dbReference type="RefSeq" id="WP_256601209.1">
    <property type="nucleotide sequence ID" value="NZ_JANIBJ010000007.1"/>
</dbReference>
<organism evidence="13 14">
    <name type="scientific">Methylomonas subterranea</name>
    <dbReference type="NCBI Taxonomy" id="2952225"/>
    <lineage>
        <taxon>Bacteria</taxon>
        <taxon>Pseudomonadati</taxon>
        <taxon>Pseudomonadota</taxon>
        <taxon>Gammaproteobacteria</taxon>
        <taxon>Methylococcales</taxon>
        <taxon>Methylococcaceae</taxon>
        <taxon>Methylomonas</taxon>
    </lineage>
</organism>
<sequence length="168" mass="18105">MRAGGFTLIELLIVLVLIGVMTGMAMLAIGNDGKDRRPLLEAERLQTLLDLAEQESQLRGQAMALELFAHGYRFLILTESGWLEETGDAVFRARELDGDLRLGLRINDNKQVLAARPGLGAKPRPGILLIPDAQADSIRIDIGDSHGSLQIGNGGERGWEIAAAGVIP</sequence>
<protein>
    <recommendedName>
        <fullName evidence="2">Type II secretion system protein H</fullName>
    </recommendedName>
    <alternativeName>
        <fullName evidence="10">General secretion pathway protein H</fullName>
    </alternativeName>
</protein>
<evidence type="ECO:0000256" key="11">
    <source>
        <dbReference type="SAM" id="Phobius"/>
    </source>
</evidence>
<evidence type="ECO:0000259" key="12">
    <source>
        <dbReference type="Pfam" id="PF12019"/>
    </source>
</evidence>
<evidence type="ECO:0000256" key="1">
    <source>
        <dbReference type="ARBA" id="ARBA00004377"/>
    </source>
</evidence>
<dbReference type="InterPro" id="IPR002416">
    <property type="entry name" value="T2SS_protein-GspH"/>
</dbReference>
<gene>
    <name evidence="13" type="primary">gspH</name>
    <name evidence="13" type="ORF">NP590_05250</name>
</gene>
<keyword evidence="3" id="KW-1003">Cell membrane</keyword>
<dbReference type="InterPro" id="IPR012902">
    <property type="entry name" value="N_methyl_site"/>
</dbReference>
<feature type="transmembrane region" description="Helical" evidence="11">
    <location>
        <begin position="6"/>
        <end position="29"/>
    </location>
</feature>
<dbReference type="Pfam" id="PF07963">
    <property type="entry name" value="N_methyl"/>
    <property type="match status" value="1"/>
</dbReference>
<keyword evidence="6 11" id="KW-0812">Transmembrane</keyword>
<dbReference type="SUPFAM" id="SSF54523">
    <property type="entry name" value="Pili subunits"/>
    <property type="match status" value="1"/>
</dbReference>
<dbReference type="NCBIfam" id="TIGR02532">
    <property type="entry name" value="IV_pilin_GFxxxE"/>
    <property type="match status" value="1"/>
</dbReference>
<evidence type="ECO:0000256" key="9">
    <source>
        <dbReference type="ARBA" id="ARBA00025772"/>
    </source>
</evidence>
<dbReference type="InterPro" id="IPR049875">
    <property type="entry name" value="TypeII_GspH"/>
</dbReference>
<comment type="subcellular location">
    <subcellularLocation>
        <location evidence="1">Cell inner membrane</location>
        <topology evidence="1">Single-pass membrane protein</topology>
    </subcellularLocation>
</comment>
<keyword evidence="5" id="KW-0997">Cell inner membrane</keyword>
<evidence type="ECO:0000256" key="3">
    <source>
        <dbReference type="ARBA" id="ARBA00022475"/>
    </source>
</evidence>
<evidence type="ECO:0000256" key="5">
    <source>
        <dbReference type="ARBA" id="ARBA00022519"/>
    </source>
</evidence>
<dbReference type="PRINTS" id="PR00885">
    <property type="entry name" value="BCTERIALGSPH"/>
</dbReference>
<feature type="domain" description="General secretion pathway GspH" evidence="12">
    <location>
        <begin position="41"/>
        <end position="147"/>
    </location>
</feature>